<dbReference type="GO" id="GO:0000271">
    <property type="term" value="P:polysaccharide biosynthetic process"/>
    <property type="evidence" value="ECO:0007669"/>
    <property type="project" value="TreeGrafter"/>
</dbReference>
<feature type="modified residue" description="N6-(pyridoxal phosphate)lysine" evidence="4">
    <location>
        <position position="190"/>
    </location>
</feature>
<keyword evidence="6" id="KW-0808">Transferase</keyword>
<evidence type="ECO:0000313" key="7">
    <source>
        <dbReference type="Proteomes" id="UP000324550"/>
    </source>
</evidence>
<dbReference type="Pfam" id="PF01041">
    <property type="entry name" value="DegT_DnrJ_EryC1"/>
    <property type="match status" value="1"/>
</dbReference>
<dbReference type="Gene3D" id="3.40.640.10">
    <property type="entry name" value="Type I PLP-dependent aspartate aminotransferase-like (Major domain)"/>
    <property type="match status" value="1"/>
</dbReference>
<comment type="caution">
    <text evidence="6">The sequence shown here is derived from an EMBL/GenBank/DDBJ whole genome shotgun (WGS) entry which is preliminary data.</text>
</comment>
<dbReference type="OrthoDB" id="9804264at2"/>
<dbReference type="CDD" id="cd00616">
    <property type="entry name" value="AHBA_syn"/>
    <property type="match status" value="1"/>
</dbReference>
<accession>A0A5D0GIZ2</accession>
<dbReference type="Proteomes" id="UP000324550">
    <property type="component" value="Unassembled WGS sequence"/>
</dbReference>
<organism evidence="6 7">
    <name type="scientific">Formosa maritima</name>
    <dbReference type="NCBI Taxonomy" id="2592046"/>
    <lineage>
        <taxon>Bacteria</taxon>
        <taxon>Pseudomonadati</taxon>
        <taxon>Bacteroidota</taxon>
        <taxon>Flavobacteriia</taxon>
        <taxon>Flavobacteriales</taxon>
        <taxon>Flavobacteriaceae</taxon>
        <taxon>Formosa</taxon>
    </lineage>
</organism>
<evidence type="ECO:0000313" key="6">
    <source>
        <dbReference type="EMBL" id="TYA58289.1"/>
    </source>
</evidence>
<dbReference type="InterPro" id="IPR015424">
    <property type="entry name" value="PyrdxlP-dep_Trfase"/>
</dbReference>
<evidence type="ECO:0000256" key="4">
    <source>
        <dbReference type="PIRSR" id="PIRSR000390-2"/>
    </source>
</evidence>
<evidence type="ECO:0000256" key="2">
    <source>
        <dbReference type="ARBA" id="ARBA00037999"/>
    </source>
</evidence>
<dbReference type="InterPro" id="IPR000653">
    <property type="entry name" value="DegT/StrS_aminotransferase"/>
</dbReference>
<gene>
    <name evidence="6" type="ORF">FVF61_03695</name>
</gene>
<dbReference type="GO" id="GO:0008483">
    <property type="term" value="F:transaminase activity"/>
    <property type="evidence" value="ECO:0007669"/>
    <property type="project" value="UniProtKB-KW"/>
</dbReference>
<dbReference type="PIRSF" id="PIRSF000390">
    <property type="entry name" value="PLP_StrS"/>
    <property type="match status" value="1"/>
</dbReference>
<dbReference type="GO" id="GO:0030170">
    <property type="term" value="F:pyridoxal phosphate binding"/>
    <property type="evidence" value="ECO:0007669"/>
    <property type="project" value="TreeGrafter"/>
</dbReference>
<evidence type="ECO:0000256" key="3">
    <source>
        <dbReference type="PIRSR" id="PIRSR000390-1"/>
    </source>
</evidence>
<keyword evidence="6" id="KW-0032">Aminotransferase</keyword>
<name>A0A5D0GIZ2_9FLAO</name>
<keyword evidence="7" id="KW-1185">Reference proteome</keyword>
<dbReference type="InterPro" id="IPR015421">
    <property type="entry name" value="PyrdxlP-dep_Trfase_major"/>
</dbReference>
<dbReference type="SUPFAM" id="SSF53383">
    <property type="entry name" value="PLP-dependent transferases"/>
    <property type="match status" value="1"/>
</dbReference>
<dbReference type="PANTHER" id="PTHR30244">
    <property type="entry name" value="TRANSAMINASE"/>
    <property type="match status" value="1"/>
</dbReference>
<evidence type="ECO:0000256" key="5">
    <source>
        <dbReference type="RuleBase" id="RU004508"/>
    </source>
</evidence>
<feature type="active site" description="Proton acceptor" evidence="3">
    <location>
        <position position="190"/>
    </location>
</feature>
<dbReference type="Gene3D" id="3.90.1150.10">
    <property type="entry name" value="Aspartate Aminotransferase, domain 1"/>
    <property type="match status" value="1"/>
</dbReference>
<dbReference type="AlphaFoldDB" id="A0A5D0GIZ2"/>
<dbReference type="PANTHER" id="PTHR30244:SF36">
    <property type="entry name" value="3-OXO-GLUCOSE-6-PHOSPHATE:GLUTAMATE AMINOTRANSFERASE"/>
    <property type="match status" value="1"/>
</dbReference>
<evidence type="ECO:0000256" key="1">
    <source>
        <dbReference type="ARBA" id="ARBA00022898"/>
    </source>
</evidence>
<reference evidence="6 7" key="1">
    <citation type="submission" date="2019-08" db="EMBL/GenBank/DDBJ databases">
        <title>Formosa sediminis sp. nov., isolated from marine sediment.</title>
        <authorList>
            <person name="Cao W.R."/>
        </authorList>
    </citation>
    <scope>NUCLEOTIDE SEQUENCE [LARGE SCALE GENOMIC DNA]</scope>
    <source>
        <strain evidence="6 7">1494</strain>
    </source>
</reference>
<comment type="similarity">
    <text evidence="2 5">Belongs to the DegT/DnrJ/EryC1 family.</text>
</comment>
<sequence>MIKFLDLHKINKRFESEFQIKIQQFLDSGHYILGQEVENFERNFAAYCDTKYCVGTSNGLDALTLIFKAFIHLGKLKEGDEVIIPANTFFASVLSVINAGLIPVFVEPDKKTFSISVKEIEKVCTSKVKAIMAVHLYGQLANMEAINTFAKAHHLVVVEDAAQAHGAENSESKKAGNLSDAAAFSFYPSKNLGALGDGGAVTTNNLVLAETIKKLHNYGSEKKYEYSLVGCNNRLDEIQAIFLNIKLKHLDTDNLKRQEIAKRYLSEIKNEKVELPFYNNSQNHVFHLFVVRVKHREDFISYLKKQKIETLIHYPTPPHKQKALSNFNSLSLPITEEIHHTVVSIPISPVMTNEEITQIINSINTY</sequence>
<protein>
    <submittedName>
        <fullName evidence="6">DegT/DnrJ/EryC1/StrS family aminotransferase</fullName>
    </submittedName>
</protein>
<dbReference type="EMBL" id="VSFC01000019">
    <property type="protein sequence ID" value="TYA58289.1"/>
    <property type="molecule type" value="Genomic_DNA"/>
</dbReference>
<proteinExistence type="inferred from homology"/>
<dbReference type="InterPro" id="IPR015422">
    <property type="entry name" value="PyrdxlP-dep_Trfase_small"/>
</dbReference>
<dbReference type="RefSeq" id="WP_148453489.1">
    <property type="nucleotide sequence ID" value="NZ_VSFC01000019.1"/>
</dbReference>
<keyword evidence="1 4" id="KW-0663">Pyridoxal phosphate</keyword>